<accession>A0AAE0X3E4</accession>
<protein>
    <submittedName>
        <fullName evidence="1">Uncharacterized protein</fullName>
    </submittedName>
</protein>
<dbReference type="EMBL" id="JAULSO010000004">
    <property type="protein sequence ID" value="KAK3683915.1"/>
    <property type="molecule type" value="Genomic_DNA"/>
</dbReference>
<evidence type="ECO:0000313" key="1">
    <source>
        <dbReference type="EMBL" id="KAK3683915.1"/>
    </source>
</evidence>
<gene>
    <name evidence="1" type="ORF">B0T22DRAFT_520323</name>
</gene>
<keyword evidence="2" id="KW-1185">Reference proteome</keyword>
<name>A0AAE0X3E4_9PEZI</name>
<organism evidence="1 2">
    <name type="scientific">Podospora appendiculata</name>
    <dbReference type="NCBI Taxonomy" id="314037"/>
    <lineage>
        <taxon>Eukaryota</taxon>
        <taxon>Fungi</taxon>
        <taxon>Dikarya</taxon>
        <taxon>Ascomycota</taxon>
        <taxon>Pezizomycotina</taxon>
        <taxon>Sordariomycetes</taxon>
        <taxon>Sordariomycetidae</taxon>
        <taxon>Sordariales</taxon>
        <taxon>Podosporaceae</taxon>
        <taxon>Podospora</taxon>
    </lineage>
</organism>
<sequence>MADTGTLQVLLPCWHRRPLGMVKLAGASKSSPAAAPLILIARYHGAALPQRECKEMERAGSNRLAPPFCCNLSRFLVVEWVGVWDERLAGRAARRQARGRAARRQARGRAGRLQLSARFHLNIQRKGKLSPAHPDDSTRYPGPHQGMIFPARHGIPIVDQTPNYQITNKGVSSLASLAYRSLNVSPDKSVAQVDRGRRGVSSIKRRGQITLGSWSIVGSASASSSEVWLVNQSQWQNKS</sequence>
<reference evidence="1" key="2">
    <citation type="submission" date="2023-06" db="EMBL/GenBank/DDBJ databases">
        <authorList>
            <consortium name="Lawrence Berkeley National Laboratory"/>
            <person name="Haridas S."/>
            <person name="Hensen N."/>
            <person name="Bonometti L."/>
            <person name="Westerberg I."/>
            <person name="Brannstrom I.O."/>
            <person name="Guillou S."/>
            <person name="Cros-Aarteil S."/>
            <person name="Calhoun S."/>
            <person name="Kuo A."/>
            <person name="Mondo S."/>
            <person name="Pangilinan J."/>
            <person name="Riley R."/>
            <person name="Labutti K."/>
            <person name="Andreopoulos B."/>
            <person name="Lipzen A."/>
            <person name="Chen C."/>
            <person name="Yanf M."/>
            <person name="Daum C."/>
            <person name="Ng V."/>
            <person name="Clum A."/>
            <person name="Steindorff A."/>
            <person name="Ohm R."/>
            <person name="Martin F."/>
            <person name="Silar P."/>
            <person name="Natvig D."/>
            <person name="Lalanne C."/>
            <person name="Gautier V."/>
            <person name="Ament-Velasquez S.L."/>
            <person name="Kruys A."/>
            <person name="Hutchinson M.I."/>
            <person name="Powell A.J."/>
            <person name="Barry K."/>
            <person name="Miller A.N."/>
            <person name="Grigoriev I.V."/>
            <person name="Debuchy R."/>
            <person name="Gladieux P."/>
            <person name="Thoren M.H."/>
            <person name="Johannesson H."/>
        </authorList>
    </citation>
    <scope>NUCLEOTIDE SEQUENCE</scope>
    <source>
        <strain evidence="1">CBS 314.62</strain>
    </source>
</reference>
<dbReference type="Proteomes" id="UP001270362">
    <property type="component" value="Unassembled WGS sequence"/>
</dbReference>
<proteinExistence type="predicted"/>
<dbReference type="AlphaFoldDB" id="A0AAE0X3E4"/>
<comment type="caution">
    <text evidence="1">The sequence shown here is derived from an EMBL/GenBank/DDBJ whole genome shotgun (WGS) entry which is preliminary data.</text>
</comment>
<evidence type="ECO:0000313" key="2">
    <source>
        <dbReference type="Proteomes" id="UP001270362"/>
    </source>
</evidence>
<reference evidence="1" key="1">
    <citation type="journal article" date="2023" name="Mol. Phylogenet. Evol.">
        <title>Genome-scale phylogeny and comparative genomics of the fungal order Sordariales.</title>
        <authorList>
            <person name="Hensen N."/>
            <person name="Bonometti L."/>
            <person name="Westerberg I."/>
            <person name="Brannstrom I.O."/>
            <person name="Guillou S."/>
            <person name="Cros-Aarteil S."/>
            <person name="Calhoun S."/>
            <person name="Haridas S."/>
            <person name="Kuo A."/>
            <person name="Mondo S."/>
            <person name="Pangilinan J."/>
            <person name="Riley R."/>
            <person name="LaButti K."/>
            <person name="Andreopoulos B."/>
            <person name="Lipzen A."/>
            <person name="Chen C."/>
            <person name="Yan M."/>
            <person name="Daum C."/>
            <person name="Ng V."/>
            <person name="Clum A."/>
            <person name="Steindorff A."/>
            <person name="Ohm R.A."/>
            <person name="Martin F."/>
            <person name="Silar P."/>
            <person name="Natvig D.O."/>
            <person name="Lalanne C."/>
            <person name="Gautier V."/>
            <person name="Ament-Velasquez S.L."/>
            <person name="Kruys A."/>
            <person name="Hutchinson M.I."/>
            <person name="Powell A.J."/>
            <person name="Barry K."/>
            <person name="Miller A.N."/>
            <person name="Grigoriev I.V."/>
            <person name="Debuchy R."/>
            <person name="Gladieux P."/>
            <person name="Hiltunen Thoren M."/>
            <person name="Johannesson H."/>
        </authorList>
    </citation>
    <scope>NUCLEOTIDE SEQUENCE</scope>
    <source>
        <strain evidence="1">CBS 314.62</strain>
    </source>
</reference>